<dbReference type="AlphaFoldDB" id="A0A9Q8LAM3"/>
<dbReference type="EMBL" id="CP090164">
    <property type="protein sequence ID" value="UJO13856.1"/>
    <property type="molecule type" value="Genomic_DNA"/>
</dbReference>
<dbReference type="RefSeq" id="XP_047758222.1">
    <property type="nucleotide sequence ID" value="XM_047902844.1"/>
</dbReference>
<dbReference type="KEGG" id="ffu:CLAFUR5_03696"/>
<accession>A0A9Q8LAM3</accession>
<reference evidence="2" key="2">
    <citation type="journal article" date="2022" name="Microb. Genom.">
        <title>A chromosome-scale genome assembly of the tomato pathogen Cladosporium fulvum reveals a compartmentalized genome architecture and the presence of a dispensable chromosome.</title>
        <authorList>
            <person name="Zaccaron A.Z."/>
            <person name="Chen L.H."/>
            <person name="Samaras A."/>
            <person name="Stergiopoulos I."/>
        </authorList>
    </citation>
    <scope>NUCLEOTIDE SEQUENCE</scope>
    <source>
        <strain evidence="2">Race5_Kim</strain>
    </source>
</reference>
<proteinExistence type="predicted"/>
<gene>
    <name evidence="2" type="ORF">CLAFUR5_03696</name>
</gene>
<feature type="domain" description="DUF7708" evidence="1">
    <location>
        <begin position="129"/>
        <end position="258"/>
    </location>
</feature>
<organism evidence="2 3">
    <name type="scientific">Passalora fulva</name>
    <name type="common">Tomato leaf mold</name>
    <name type="synonym">Cladosporium fulvum</name>
    <dbReference type="NCBI Taxonomy" id="5499"/>
    <lineage>
        <taxon>Eukaryota</taxon>
        <taxon>Fungi</taxon>
        <taxon>Dikarya</taxon>
        <taxon>Ascomycota</taxon>
        <taxon>Pezizomycotina</taxon>
        <taxon>Dothideomycetes</taxon>
        <taxon>Dothideomycetidae</taxon>
        <taxon>Mycosphaerellales</taxon>
        <taxon>Mycosphaerellaceae</taxon>
        <taxon>Fulvia</taxon>
    </lineage>
</organism>
<dbReference type="Pfam" id="PF24809">
    <property type="entry name" value="DUF7708"/>
    <property type="match status" value="1"/>
</dbReference>
<evidence type="ECO:0000313" key="2">
    <source>
        <dbReference type="EMBL" id="UJO13856.1"/>
    </source>
</evidence>
<name>A0A9Q8LAM3_PASFU</name>
<keyword evidence="3" id="KW-1185">Reference proteome</keyword>
<reference evidence="2" key="1">
    <citation type="submission" date="2021-12" db="EMBL/GenBank/DDBJ databases">
        <authorList>
            <person name="Zaccaron A."/>
            <person name="Stergiopoulos I."/>
        </authorList>
    </citation>
    <scope>NUCLEOTIDE SEQUENCE</scope>
    <source>
        <strain evidence="2">Race5_Kim</strain>
    </source>
</reference>
<dbReference type="InterPro" id="IPR056125">
    <property type="entry name" value="DUF7708"/>
</dbReference>
<sequence length="475" mass="54328">MDHTQAQWFTPEDQHGDLWAPMRPAKAECTSWAQQRQSAHHGLSKLVLPKDERLGTLARLAKDPSSLLHNKNEGDIQSLVESLNDDEAEMLYCEVLGVFYGAHDSMDQVNDHRKSKWWRRAGSTVQPGLSNVAEFFKKFAGLTEIIKGADQQFGGVAYGVLSAVLSVAVQKQLREDKIVEALAEITLTLPRLESLRSISPEPGLRQQIIRVFVRLISFSQETIEYYISRAKRIKQITFSKWSTTLSELRTALLELRKEMEIVMLLKISRIEAQLHDIQRTGNSTHSLANSTNSLLKEAWLRSNEEMLSSLRTHLVIGSELEAHVDPESYKTTLTAQFSGLRRPYRRNRPSTSPPEVTWHHFLANGAFRRWHDGSQSTIPLLSGTNWAEDSTIELNWLSYASVYLAQASVSQTNNVCIPFFCQTEHTTRTQQSRRCTLSTMMRYMVYQLAEQHSTQLRAKHALHDRYHQKPRMVEQ</sequence>
<evidence type="ECO:0000259" key="1">
    <source>
        <dbReference type="Pfam" id="PF24809"/>
    </source>
</evidence>
<dbReference type="OrthoDB" id="5389929at2759"/>
<protein>
    <recommendedName>
        <fullName evidence="1">DUF7708 domain-containing protein</fullName>
    </recommendedName>
</protein>
<dbReference type="Proteomes" id="UP000756132">
    <property type="component" value="Chromosome 2"/>
</dbReference>
<evidence type="ECO:0000313" key="3">
    <source>
        <dbReference type="Proteomes" id="UP000756132"/>
    </source>
</evidence>
<dbReference type="GeneID" id="71983574"/>